<reference evidence="1 2" key="1">
    <citation type="submission" date="2023-05" db="EMBL/GenBank/DDBJ databases">
        <title>B98-5 Cell Line De Novo Hybrid Assembly: An Optical Mapping Approach.</title>
        <authorList>
            <person name="Kananen K."/>
            <person name="Auerbach J.A."/>
            <person name="Kautto E."/>
            <person name="Blachly J.S."/>
        </authorList>
    </citation>
    <scope>NUCLEOTIDE SEQUENCE [LARGE SCALE GENOMIC DNA]</scope>
    <source>
        <strain evidence="1">B95-8</strain>
        <tissue evidence="1">Cell line</tissue>
    </source>
</reference>
<name>A0ABQ9VZD6_SAGOE</name>
<dbReference type="Proteomes" id="UP001266305">
    <property type="component" value="Unassembled WGS sequence"/>
</dbReference>
<dbReference type="EMBL" id="JASSZA010000004">
    <property type="protein sequence ID" value="KAK2114495.1"/>
    <property type="molecule type" value="Genomic_DNA"/>
</dbReference>
<proteinExistence type="predicted"/>
<gene>
    <name evidence="1" type="primary">CCT7_1</name>
    <name evidence="1" type="ORF">P7K49_008761</name>
</gene>
<protein>
    <submittedName>
        <fullName evidence="1">T-complex protein 1 subunit eta</fullName>
    </submittedName>
</protein>
<accession>A0ABQ9VZD6</accession>
<organism evidence="1 2">
    <name type="scientific">Saguinus oedipus</name>
    <name type="common">Cotton-top tamarin</name>
    <name type="synonym">Oedipomidas oedipus</name>
    <dbReference type="NCBI Taxonomy" id="9490"/>
    <lineage>
        <taxon>Eukaryota</taxon>
        <taxon>Metazoa</taxon>
        <taxon>Chordata</taxon>
        <taxon>Craniata</taxon>
        <taxon>Vertebrata</taxon>
        <taxon>Euteleostomi</taxon>
        <taxon>Mammalia</taxon>
        <taxon>Eutheria</taxon>
        <taxon>Euarchontoglires</taxon>
        <taxon>Primates</taxon>
        <taxon>Haplorrhini</taxon>
        <taxon>Platyrrhini</taxon>
        <taxon>Cebidae</taxon>
        <taxon>Callitrichinae</taxon>
        <taxon>Saguinus</taxon>
    </lineage>
</organism>
<dbReference type="SUPFAM" id="SSF52029">
    <property type="entry name" value="GroEL apical domain-like"/>
    <property type="match status" value="1"/>
</dbReference>
<dbReference type="InterPro" id="IPR027409">
    <property type="entry name" value="GroEL-like_apical_dom_sf"/>
</dbReference>
<keyword evidence="2" id="KW-1185">Reference proteome</keyword>
<dbReference type="Gene3D" id="3.50.7.10">
    <property type="entry name" value="GroEL"/>
    <property type="match status" value="1"/>
</dbReference>
<evidence type="ECO:0000313" key="2">
    <source>
        <dbReference type="Proteomes" id="UP001266305"/>
    </source>
</evidence>
<comment type="caution">
    <text evidence="1">The sequence shown here is derived from an EMBL/GenBank/DDBJ whole genome shotgun (WGS) entry which is preliminary data.</text>
</comment>
<sequence>MVVDAVMMLDDLLQFKMIGTKKLQGGALQDSQLLELKAEKDNADISVHTAEDYQAIVDAEWNILYDKLEGIHYSGAHIVLSKLPVGDMATSTFLTGTCSMLSEYLRRI</sequence>
<evidence type="ECO:0000313" key="1">
    <source>
        <dbReference type="EMBL" id="KAK2114495.1"/>
    </source>
</evidence>